<comment type="similarity">
    <text evidence="4 14">Belongs to the isocitrate and isopropylmalate dehydrogenases family. LeuB type 1 subfamily.</text>
</comment>
<dbReference type="FunFam" id="3.40.718.10:FF:000006">
    <property type="entry name" value="3-isopropylmalate dehydrogenase"/>
    <property type="match status" value="1"/>
</dbReference>
<evidence type="ECO:0000256" key="14">
    <source>
        <dbReference type="HAMAP-Rule" id="MF_01033"/>
    </source>
</evidence>
<keyword evidence="9 14" id="KW-0460">Magnesium</keyword>
<feature type="binding site" evidence="14">
    <location>
        <position position="136"/>
    </location>
    <ligand>
        <name>substrate</name>
    </ligand>
</feature>
<dbReference type="GO" id="GO:0005829">
    <property type="term" value="C:cytosol"/>
    <property type="evidence" value="ECO:0007669"/>
    <property type="project" value="TreeGrafter"/>
</dbReference>
<evidence type="ECO:0000256" key="7">
    <source>
        <dbReference type="ARBA" id="ARBA00022605"/>
    </source>
</evidence>
<evidence type="ECO:0000256" key="6">
    <source>
        <dbReference type="ARBA" id="ARBA00022430"/>
    </source>
</evidence>
<keyword evidence="14" id="KW-0963">Cytoplasm</keyword>
<dbReference type="GO" id="GO:0009098">
    <property type="term" value="P:L-leucine biosynthetic process"/>
    <property type="evidence" value="ECO:0007669"/>
    <property type="project" value="UniProtKB-UniRule"/>
</dbReference>
<protein>
    <recommendedName>
        <fullName evidence="14">3-isopropylmalate dehydrogenase</fullName>
        <ecNumber evidence="14">1.1.1.85</ecNumber>
    </recommendedName>
    <alternativeName>
        <fullName evidence="14">3-IPM-DH</fullName>
    </alternativeName>
    <alternativeName>
        <fullName evidence="14">Beta-IPM dehydrogenase</fullName>
        <shortName evidence="14">IMDH</shortName>
    </alternativeName>
</protein>
<dbReference type="PANTHER" id="PTHR42979:SF1">
    <property type="entry name" value="3-ISOPROPYLMALATE DEHYDROGENASE"/>
    <property type="match status" value="1"/>
</dbReference>
<feature type="binding site" evidence="14">
    <location>
        <position position="98"/>
    </location>
    <ligand>
        <name>substrate</name>
    </ligand>
</feature>
<evidence type="ECO:0000256" key="3">
    <source>
        <dbReference type="ARBA" id="ARBA00004762"/>
    </source>
</evidence>
<feature type="binding site" evidence="14">
    <location>
        <begin position="295"/>
        <end position="307"/>
    </location>
    <ligand>
        <name>NAD(+)</name>
        <dbReference type="ChEBI" id="CHEBI:57540"/>
    </ligand>
</feature>
<dbReference type="RefSeq" id="WP_179810026.1">
    <property type="nucleotide sequence ID" value="NZ_JACCHL010000001.1"/>
</dbReference>
<evidence type="ECO:0000259" key="16">
    <source>
        <dbReference type="SMART" id="SM01329"/>
    </source>
</evidence>
<feature type="binding site" evidence="14">
    <location>
        <position position="108"/>
    </location>
    <ligand>
        <name>substrate</name>
    </ligand>
</feature>
<dbReference type="PANTHER" id="PTHR42979">
    <property type="entry name" value="3-ISOPROPYLMALATE DEHYDROGENASE"/>
    <property type="match status" value="1"/>
</dbReference>
<comment type="subcellular location">
    <subcellularLocation>
        <location evidence="14">Cytoplasm</location>
    </subcellularLocation>
</comment>
<dbReference type="InterPro" id="IPR004429">
    <property type="entry name" value="Isopropylmalate_DH"/>
</dbReference>
<dbReference type="NCBIfam" id="TIGR00169">
    <property type="entry name" value="leuB"/>
    <property type="match status" value="1"/>
</dbReference>
<accession>A0A7Z0BKU3</accession>
<evidence type="ECO:0000256" key="11">
    <source>
        <dbReference type="ARBA" id="ARBA00023027"/>
    </source>
</evidence>
<dbReference type="PROSITE" id="PS00470">
    <property type="entry name" value="IDH_IMDH"/>
    <property type="match status" value="1"/>
</dbReference>
<dbReference type="GO" id="GO:0003862">
    <property type="term" value="F:3-isopropylmalate dehydrogenase activity"/>
    <property type="evidence" value="ECO:0007669"/>
    <property type="project" value="UniProtKB-UniRule"/>
</dbReference>
<keyword evidence="11 14" id="KW-0520">NAD</keyword>
<dbReference type="Pfam" id="PF00180">
    <property type="entry name" value="Iso_dh"/>
    <property type="match status" value="1"/>
</dbReference>
<evidence type="ECO:0000256" key="4">
    <source>
        <dbReference type="ARBA" id="ARBA00008319"/>
    </source>
</evidence>
<dbReference type="EMBL" id="JACCHL010000001">
    <property type="protein sequence ID" value="NYH52714.1"/>
    <property type="molecule type" value="Genomic_DNA"/>
</dbReference>
<feature type="binding site" evidence="14">
    <location>
        <position position="256"/>
    </location>
    <ligand>
        <name>Mg(2+)</name>
        <dbReference type="ChEBI" id="CHEBI:18420"/>
    </ligand>
</feature>
<dbReference type="UniPathway" id="UPA00048">
    <property type="reaction ID" value="UER00072"/>
</dbReference>
<gene>
    <name evidence="14" type="primary">leuB</name>
    <name evidence="17" type="ORF">HNR06_002303</name>
</gene>
<evidence type="ECO:0000256" key="13">
    <source>
        <dbReference type="ARBA" id="ARBA00023304"/>
    </source>
</evidence>
<feature type="binding site" evidence="14">
    <location>
        <position position="232"/>
    </location>
    <ligand>
        <name>substrate</name>
    </ligand>
</feature>
<keyword evidence="7 14" id="KW-0028">Amino-acid biosynthesis</keyword>
<keyword evidence="10 14" id="KW-0560">Oxidoreductase</keyword>
<dbReference type="InterPro" id="IPR024084">
    <property type="entry name" value="IsoPropMal-DH-like_dom"/>
</dbReference>
<keyword evidence="8 14" id="KW-0479">Metal-binding</keyword>
<evidence type="ECO:0000256" key="2">
    <source>
        <dbReference type="ARBA" id="ARBA00001936"/>
    </source>
</evidence>
<dbReference type="Proteomes" id="UP000584931">
    <property type="component" value="Unassembled WGS sequence"/>
</dbReference>
<evidence type="ECO:0000313" key="18">
    <source>
        <dbReference type="Proteomes" id="UP000584931"/>
    </source>
</evidence>
<comment type="function">
    <text evidence="14 15">Catalyzes the oxidation of 3-carboxy-2-hydroxy-4-methylpentanoate (3-isopropylmalate) to 3-carboxy-4-methyl-2-oxopentanoate. The product decarboxylates to 4-methyl-2 oxopentanoate.</text>
</comment>
<dbReference type="GO" id="GO:0051287">
    <property type="term" value="F:NAD binding"/>
    <property type="evidence" value="ECO:0007669"/>
    <property type="project" value="InterPro"/>
</dbReference>
<feature type="site" description="Important for catalysis" evidence="14">
    <location>
        <position position="143"/>
    </location>
</feature>
<dbReference type="Gene3D" id="3.40.718.10">
    <property type="entry name" value="Isopropylmalate Dehydrogenase"/>
    <property type="match status" value="1"/>
</dbReference>
<keyword evidence="12 14" id="KW-0464">Manganese</keyword>
<proteinExistence type="inferred from homology"/>
<evidence type="ECO:0000313" key="17">
    <source>
        <dbReference type="EMBL" id="NYH52714.1"/>
    </source>
</evidence>
<organism evidence="17 18">
    <name type="scientific">Nocardiopsis sinuspersici</name>
    <dbReference type="NCBI Taxonomy" id="501010"/>
    <lineage>
        <taxon>Bacteria</taxon>
        <taxon>Bacillati</taxon>
        <taxon>Actinomycetota</taxon>
        <taxon>Actinomycetes</taxon>
        <taxon>Streptosporangiales</taxon>
        <taxon>Nocardiopsidaceae</taxon>
        <taxon>Nocardiopsis</taxon>
    </lineage>
</organism>
<comment type="catalytic activity">
    <reaction evidence="1 14 15">
        <text>(2R,3S)-3-isopropylmalate + NAD(+) = 4-methyl-2-oxopentanoate + CO2 + NADH</text>
        <dbReference type="Rhea" id="RHEA:32271"/>
        <dbReference type="ChEBI" id="CHEBI:16526"/>
        <dbReference type="ChEBI" id="CHEBI:17865"/>
        <dbReference type="ChEBI" id="CHEBI:35121"/>
        <dbReference type="ChEBI" id="CHEBI:57540"/>
        <dbReference type="ChEBI" id="CHEBI:57945"/>
        <dbReference type="EC" id="1.1.1.85"/>
    </reaction>
</comment>
<sequence length="373" mass="39969">MSDATITVLQGDGVGPEVTEQALRALRAVEDVYGHSFAVHQGLVGLDAIAAEGAAISDATFEMCARSDAVLFGAVGGLPAGGSPDGGPRPEQALFRLRKEFDFFANLRPVRSSEPMYGASPVKPEYLKGTDMIFVRELSAGLYYGRLESVPGKPSEIRRTGRGTEAVDTLLYTEQEIERVVRAAFEIAERRGRKVTSVDKANVLSSSVLWREVVEQVSHDHPAVDHEHMLVDTCAMELIRDPARFDVVVTENLFGDILTDEASMLTGSIGMLPSASLGTRRVEGGLFGLYEPVHGSAPDIAGQDRANPVGAVLSAALLLRHSLGLEREAAAVEAAVEEVVRLGYRTADVHESGCTVVGTREMGGLIRETLVRG</sequence>
<dbReference type="HAMAP" id="MF_01033">
    <property type="entry name" value="LeuB_type1"/>
    <property type="match status" value="1"/>
</dbReference>
<name>A0A7Z0BKU3_9ACTN</name>
<dbReference type="SMART" id="SM01329">
    <property type="entry name" value="Iso_dh"/>
    <property type="match status" value="1"/>
</dbReference>
<feature type="domain" description="Isopropylmalate dehydrogenase-like" evidence="16">
    <location>
        <begin position="5"/>
        <end position="366"/>
    </location>
</feature>
<keyword evidence="13 14" id="KW-0100">Branched-chain amino acid biosynthesis</keyword>
<reference evidence="17 18" key="1">
    <citation type="submission" date="2020-07" db="EMBL/GenBank/DDBJ databases">
        <title>Sequencing the genomes of 1000 actinobacteria strains.</title>
        <authorList>
            <person name="Klenk H.-P."/>
        </authorList>
    </citation>
    <scope>NUCLEOTIDE SEQUENCE [LARGE SCALE GENOMIC DNA]</scope>
    <source>
        <strain evidence="17 18">DSM 45278</strain>
    </source>
</reference>
<comment type="subunit">
    <text evidence="5 14 15">Homodimer.</text>
</comment>
<evidence type="ECO:0000256" key="5">
    <source>
        <dbReference type="ARBA" id="ARBA00011738"/>
    </source>
</evidence>
<evidence type="ECO:0000256" key="15">
    <source>
        <dbReference type="RuleBase" id="RU004445"/>
    </source>
</evidence>
<dbReference type="InterPro" id="IPR019818">
    <property type="entry name" value="IsoCit/isopropylmalate_DH_CS"/>
</dbReference>
<dbReference type="EC" id="1.1.1.85" evidence="14"/>
<dbReference type="SUPFAM" id="SSF53659">
    <property type="entry name" value="Isocitrate/Isopropylmalate dehydrogenase-like"/>
    <property type="match status" value="1"/>
</dbReference>
<keyword evidence="6 14" id="KW-0432">Leucine biosynthesis</keyword>
<evidence type="ECO:0000256" key="10">
    <source>
        <dbReference type="ARBA" id="ARBA00023002"/>
    </source>
</evidence>
<feature type="binding site" evidence="14">
    <location>
        <position position="260"/>
    </location>
    <ligand>
        <name>Mg(2+)</name>
        <dbReference type="ChEBI" id="CHEBI:18420"/>
    </ligand>
</feature>
<feature type="binding site" evidence="14">
    <location>
        <position position="232"/>
    </location>
    <ligand>
        <name>Mg(2+)</name>
        <dbReference type="ChEBI" id="CHEBI:18420"/>
    </ligand>
</feature>
<comment type="cofactor">
    <cofactor evidence="2">
        <name>Mn(2+)</name>
        <dbReference type="ChEBI" id="CHEBI:29035"/>
    </cofactor>
</comment>
<evidence type="ECO:0000256" key="9">
    <source>
        <dbReference type="ARBA" id="ARBA00022842"/>
    </source>
</evidence>
<dbReference type="GO" id="GO:0000287">
    <property type="term" value="F:magnesium ion binding"/>
    <property type="evidence" value="ECO:0007669"/>
    <property type="project" value="InterPro"/>
</dbReference>
<evidence type="ECO:0000256" key="12">
    <source>
        <dbReference type="ARBA" id="ARBA00023211"/>
    </source>
</evidence>
<feature type="site" description="Important for catalysis" evidence="14">
    <location>
        <position position="200"/>
    </location>
</feature>
<evidence type="ECO:0000256" key="1">
    <source>
        <dbReference type="ARBA" id="ARBA00000624"/>
    </source>
</evidence>
<comment type="pathway">
    <text evidence="3 14 15">Amino-acid biosynthesis; L-leucine biosynthesis; L-leucine from 3-methyl-2-oxobutanoate: step 3/4.</text>
</comment>
<comment type="caution">
    <text evidence="17">The sequence shown here is derived from an EMBL/GenBank/DDBJ whole genome shotgun (WGS) entry which is preliminary data.</text>
</comment>
<dbReference type="AlphaFoldDB" id="A0A7Z0BKU3"/>
<evidence type="ECO:0000256" key="8">
    <source>
        <dbReference type="ARBA" id="ARBA00022723"/>
    </source>
</evidence>
<comment type="cofactor">
    <cofactor evidence="14 15">
        <name>Mg(2+)</name>
        <dbReference type="ChEBI" id="CHEBI:18420"/>
    </cofactor>
    <cofactor evidence="14 15">
        <name>Mn(2+)</name>
        <dbReference type="ChEBI" id="CHEBI:29035"/>
    </cofactor>
    <text evidence="14 15">Binds 1 Mg(2+) or Mn(2+) ion per subunit.</text>
</comment>
<comment type="caution">
    <text evidence="14">Lacks conserved residue(s) required for the propagation of feature annotation.</text>
</comment>